<dbReference type="SMART" id="SM00471">
    <property type="entry name" value="HDc"/>
    <property type="match status" value="1"/>
</dbReference>
<dbReference type="RefSeq" id="WP_012174840.1">
    <property type="nucleotide sequence ID" value="NC_009943.1"/>
</dbReference>
<feature type="domain" description="PAS" evidence="2">
    <location>
        <begin position="195"/>
        <end position="264"/>
    </location>
</feature>
<dbReference type="PROSITE" id="PS51832">
    <property type="entry name" value="HD_GYP"/>
    <property type="match status" value="1"/>
</dbReference>
<dbReference type="Pfam" id="PF13487">
    <property type="entry name" value="HD_5"/>
    <property type="match status" value="1"/>
</dbReference>
<dbReference type="InterPro" id="IPR052020">
    <property type="entry name" value="Cyclic_di-GMP/3'3'-cGAMP_PDE"/>
</dbReference>
<dbReference type="InterPro" id="IPR003607">
    <property type="entry name" value="HD/PDEase_dom"/>
</dbReference>
<keyword evidence="1" id="KW-0472">Membrane</keyword>
<dbReference type="HOGENOM" id="CLU_508742_0_0_7"/>
<feature type="transmembrane region" description="Helical" evidence="1">
    <location>
        <begin position="79"/>
        <end position="99"/>
    </location>
</feature>
<evidence type="ECO:0000313" key="5">
    <source>
        <dbReference type="EMBL" id="ABW67224.1"/>
    </source>
</evidence>
<sequence length="543" mass="62175">MSILFPKNDPEQTLRLQRFFMAAASYGICIGLLYYFFFQGQFSLPLGPSLALTLFCAVYNIAVFTVLRTGINKRFADPSLTLLQIMVALGLLLGVTFYTDLHRTILIPFYLVIFVFGVFQLKVRDFLLMTLLTLSGYGFIILMLYYHRPEKMVLPLEIMNWIILATVLPWFSIVGGYISNLRTTISSINTELKTSMLRYKSLFENMLDMVLVLDTEHRILIANPLFYTTTGISPEKTVAACHSFIHPEDLDRMEKELLAELPGQEVITDFQFRVKDRDGNALHVECNARCIKNEDQILGMQLMLRDITQRRQLEDQLRHSYDNLKNTREVTIMGLAKLAEYRDKSTGGHLERIREYSKALTRQVAQLPEYRDYITDEYVETLYLSSILHDIGKVAIPDAILLKPARLDPDEFEIIKQHASLGGDAIKEAEAQIRGKSFLTMGKEIAYYHHEKWNGQGYPAGLAGKSIPLSARIVALVDVYDALTTDRVYKKAYPHDKARTILLNDRGIHFDPDIVDAFFAIEDTFKTIAETYRDRASIKPWLS</sequence>
<dbReference type="AlphaFoldDB" id="A8ZYW9"/>
<feature type="domain" description="HD-GYP" evidence="4">
    <location>
        <begin position="324"/>
        <end position="534"/>
    </location>
</feature>
<dbReference type="STRING" id="96561.Dole_1420"/>
<keyword evidence="1" id="KW-1133">Transmembrane helix</keyword>
<feature type="transmembrane region" description="Helical" evidence="1">
    <location>
        <begin position="20"/>
        <end position="38"/>
    </location>
</feature>
<evidence type="ECO:0000259" key="4">
    <source>
        <dbReference type="PROSITE" id="PS51832"/>
    </source>
</evidence>
<feature type="transmembrane region" description="Helical" evidence="1">
    <location>
        <begin position="126"/>
        <end position="146"/>
    </location>
</feature>
<dbReference type="eggNOG" id="COG2202">
    <property type="taxonomic scope" value="Bacteria"/>
</dbReference>
<dbReference type="InterPro" id="IPR000700">
    <property type="entry name" value="PAS-assoc_C"/>
</dbReference>
<feature type="transmembrane region" description="Helical" evidence="1">
    <location>
        <begin position="105"/>
        <end position="121"/>
    </location>
</feature>
<dbReference type="CDD" id="cd00077">
    <property type="entry name" value="HDc"/>
    <property type="match status" value="1"/>
</dbReference>
<dbReference type="EMBL" id="CP000859">
    <property type="protein sequence ID" value="ABW67224.1"/>
    <property type="molecule type" value="Genomic_DNA"/>
</dbReference>
<dbReference type="SUPFAM" id="SSF109604">
    <property type="entry name" value="HD-domain/PDEase-like"/>
    <property type="match status" value="1"/>
</dbReference>
<dbReference type="PROSITE" id="PS50112">
    <property type="entry name" value="PAS"/>
    <property type="match status" value="1"/>
</dbReference>
<reference evidence="5 6" key="1">
    <citation type="submission" date="2007-10" db="EMBL/GenBank/DDBJ databases">
        <title>Complete sequence of Desulfococcus oleovorans Hxd3.</title>
        <authorList>
            <consortium name="US DOE Joint Genome Institute"/>
            <person name="Copeland A."/>
            <person name="Lucas S."/>
            <person name="Lapidus A."/>
            <person name="Barry K."/>
            <person name="Glavina del Rio T."/>
            <person name="Dalin E."/>
            <person name="Tice H."/>
            <person name="Pitluck S."/>
            <person name="Kiss H."/>
            <person name="Brettin T."/>
            <person name="Bruce D."/>
            <person name="Detter J.C."/>
            <person name="Han C."/>
            <person name="Schmutz J."/>
            <person name="Larimer F."/>
            <person name="Land M."/>
            <person name="Hauser L."/>
            <person name="Kyrpides N."/>
            <person name="Kim E."/>
            <person name="Wawrik B."/>
            <person name="Richardson P."/>
        </authorList>
    </citation>
    <scope>NUCLEOTIDE SEQUENCE [LARGE SCALE GENOMIC DNA]</scope>
    <source>
        <strain evidence="6">DSM 6200 / JCM 39069 / Hxd3</strain>
    </source>
</reference>
<dbReference type="InterPro" id="IPR037522">
    <property type="entry name" value="HD_GYP_dom"/>
</dbReference>
<evidence type="ECO:0000259" key="3">
    <source>
        <dbReference type="PROSITE" id="PS50113"/>
    </source>
</evidence>
<accession>A8ZYW9</accession>
<evidence type="ECO:0000256" key="1">
    <source>
        <dbReference type="SAM" id="Phobius"/>
    </source>
</evidence>
<feature type="transmembrane region" description="Helical" evidence="1">
    <location>
        <begin position="50"/>
        <end position="67"/>
    </location>
</feature>
<dbReference type="SMART" id="SM00091">
    <property type="entry name" value="PAS"/>
    <property type="match status" value="1"/>
</dbReference>
<dbReference type="InterPro" id="IPR013767">
    <property type="entry name" value="PAS_fold"/>
</dbReference>
<keyword evidence="1" id="KW-0812">Transmembrane</keyword>
<dbReference type="eggNOG" id="COG3437">
    <property type="taxonomic scope" value="Bacteria"/>
</dbReference>
<dbReference type="PANTHER" id="PTHR45228">
    <property type="entry name" value="CYCLIC DI-GMP PHOSPHODIESTERASE TM_0186-RELATED"/>
    <property type="match status" value="1"/>
</dbReference>
<name>A8ZYW9_DESOH</name>
<dbReference type="NCBIfam" id="TIGR00229">
    <property type="entry name" value="sensory_box"/>
    <property type="match status" value="1"/>
</dbReference>
<dbReference type="PANTHER" id="PTHR45228:SF5">
    <property type="entry name" value="CYCLIC DI-GMP PHOSPHODIESTERASE VC_1348-RELATED"/>
    <property type="match status" value="1"/>
</dbReference>
<organism evidence="5 6">
    <name type="scientific">Desulfosudis oleivorans (strain DSM 6200 / JCM 39069 / Hxd3)</name>
    <name type="common">Desulfococcus oleovorans</name>
    <dbReference type="NCBI Taxonomy" id="96561"/>
    <lineage>
        <taxon>Bacteria</taxon>
        <taxon>Pseudomonadati</taxon>
        <taxon>Thermodesulfobacteriota</taxon>
        <taxon>Desulfobacteria</taxon>
        <taxon>Desulfobacterales</taxon>
        <taxon>Desulfosudaceae</taxon>
        <taxon>Desulfosudis</taxon>
    </lineage>
</organism>
<gene>
    <name evidence="5" type="ordered locus">Dole_1420</name>
</gene>
<feature type="domain" description="PAC" evidence="3">
    <location>
        <begin position="268"/>
        <end position="319"/>
    </location>
</feature>
<dbReference type="InterPro" id="IPR035965">
    <property type="entry name" value="PAS-like_dom_sf"/>
</dbReference>
<dbReference type="CDD" id="cd00130">
    <property type="entry name" value="PAS"/>
    <property type="match status" value="1"/>
</dbReference>
<dbReference type="SUPFAM" id="SSF55785">
    <property type="entry name" value="PYP-like sensor domain (PAS domain)"/>
    <property type="match status" value="1"/>
</dbReference>
<proteinExistence type="predicted"/>
<dbReference type="InterPro" id="IPR000014">
    <property type="entry name" value="PAS"/>
</dbReference>
<evidence type="ECO:0000313" key="6">
    <source>
        <dbReference type="Proteomes" id="UP000008561"/>
    </source>
</evidence>
<keyword evidence="6" id="KW-1185">Reference proteome</keyword>
<dbReference type="OrthoDB" id="9764337at2"/>
<evidence type="ECO:0000259" key="2">
    <source>
        <dbReference type="PROSITE" id="PS50112"/>
    </source>
</evidence>
<dbReference type="PROSITE" id="PS50113">
    <property type="entry name" value="PAC"/>
    <property type="match status" value="1"/>
</dbReference>
<dbReference type="Proteomes" id="UP000008561">
    <property type="component" value="Chromosome"/>
</dbReference>
<dbReference type="eggNOG" id="COG0697">
    <property type="taxonomic scope" value="Bacteria"/>
</dbReference>
<dbReference type="Pfam" id="PF00989">
    <property type="entry name" value="PAS"/>
    <property type="match status" value="1"/>
</dbReference>
<protein>
    <submittedName>
        <fullName evidence="5">Putative PAS/PAC sensor protein</fullName>
    </submittedName>
</protein>
<dbReference type="Gene3D" id="3.30.450.20">
    <property type="entry name" value="PAS domain"/>
    <property type="match status" value="1"/>
</dbReference>
<dbReference type="Gene3D" id="1.10.3210.10">
    <property type="entry name" value="Hypothetical protein af1432"/>
    <property type="match status" value="1"/>
</dbReference>
<dbReference type="KEGG" id="dol:Dole_1420"/>
<dbReference type="GO" id="GO:0006355">
    <property type="term" value="P:regulation of DNA-templated transcription"/>
    <property type="evidence" value="ECO:0007669"/>
    <property type="project" value="InterPro"/>
</dbReference>
<feature type="transmembrane region" description="Helical" evidence="1">
    <location>
        <begin position="158"/>
        <end position="178"/>
    </location>
</feature>